<keyword evidence="9" id="KW-0812">Transmembrane</keyword>
<dbReference type="PANTHER" id="PTHR43289">
    <property type="entry name" value="MITOGEN-ACTIVATED PROTEIN KINASE KINASE KINASE 20-RELATED"/>
    <property type="match status" value="1"/>
</dbReference>
<evidence type="ECO:0000256" key="6">
    <source>
        <dbReference type="ARBA" id="ARBA00022840"/>
    </source>
</evidence>
<keyword evidence="2 11" id="KW-0723">Serine/threonine-protein kinase</keyword>
<dbReference type="AlphaFoldDB" id="A0A4U0SHL2"/>
<dbReference type="EC" id="2.7.11.1" evidence="1"/>
<keyword evidence="12" id="KW-1185">Reference proteome</keyword>
<evidence type="ECO:0000256" key="7">
    <source>
        <dbReference type="PROSITE-ProRule" id="PRU10141"/>
    </source>
</evidence>
<dbReference type="InterPro" id="IPR008271">
    <property type="entry name" value="Ser/Thr_kinase_AS"/>
</dbReference>
<keyword evidence="5 11" id="KW-0418">Kinase</keyword>
<feature type="compositionally biased region" description="Polar residues" evidence="8">
    <location>
        <begin position="414"/>
        <end position="423"/>
    </location>
</feature>
<dbReference type="GO" id="GO:0004674">
    <property type="term" value="F:protein serine/threonine kinase activity"/>
    <property type="evidence" value="ECO:0007669"/>
    <property type="project" value="UniProtKB-KW"/>
</dbReference>
<dbReference type="InterPro" id="IPR017441">
    <property type="entry name" value="Protein_kinase_ATP_BS"/>
</dbReference>
<feature type="region of interest" description="Disordered" evidence="8">
    <location>
        <begin position="359"/>
        <end position="432"/>
    </location>
</feature>
<evidence type="ECO:0000313" key="12">
    <source>
        <dbReference type="Proteomes" id="UP000305778"/>
    </source>
</evidence>
<sequence length="432" mass="45107">MPTRIVAGRYRLLSELGRGGMGVVWGALDEVLGREVAVKEVRAPAGLDEHGVRQLYARLEQEGRAAARVEHPNVITVYDVAMAEGSPWIVMELVRGLTLSDVLSAEGPLEPRRAAQICGRVLAGLRAAHEKGVLHRDVKPGNVLIGDDGRVVLTDFGIATFEGSSALTRTGELVGSPEFLPPERALGRTPGPESDLWSLGVLLFVSVEGDSPFHRDTALSTMRAVVEEEPPVPRRAKPLVPVLEGLLRKDPARRLSGWEAQRILDEVAAGRTPYSAPTVVGIRAPAAPFTPPSARAHASPAAAARAITARGRRKRPRRAVAAMAAGVLALLLAAGGIAWVLTHNGGGGRSVNGTGTVVGGGAATTTGPSTTTGDGGSSDPGWKTAGFPTGGAKSRTVAHTELSYLSDCEAPPSTYGSTETTSPYRGCAIPPR</sequence>
<keyword evidence="9" id="KW-1133">Transmembrane helix</keyword>
<name>A0A4U0SHL2_9ACTN</name>
<comment type="caution">
    <text evidence="11">The sequence shown here is derived from an EMBL/GenBank/DDBJ whole genome shotgun (WGS) entry which is preliminary data.</text>
</comment>
<evidence type="ECO:0000256" key="1">
    <source>
        <dbReference type="ARBA" id="ARBA00012513"/>
    </source>
</evidence>
<organism evidence="11 12">
    <name type="scientific">Actinacidiphila oryziradicis</name>
    <dbReference type="NCBI Taxonomy" id="2571141"/>
    <lineage>
        <taxon>Bacteria</taxon>
        <taxon>Bacillati</taxon>
        <taxon>Actinomycetota</taxon>
        <taxon>Actinomycetes</taxon>
        <taxon>Kitasatosporales</taxon>
        <taxon>Streptomycetaceae</taxon>
        <taxon>Actinacidiphila</taxon>
    </lineage>
</organism>
<dbReference type="SUPFAM" id="SSF56112">
    <property type="entry name" value="Protein kinase-like (PK-like)"/>
    <property type="match status" value="1"/>
</dbReference>
<keyword evidence="9" id="KW-0472">Membrane</keyword>
<evidence type="ECO:0000313" key="11">
    <source>
        <dbReference type="EMBL" id="TKA09042.1"/>
    </source>
</evidence>
<dbReference type="PANTHER" id="PTHR43289:SF6">
    <property type="entry name" value="SERINE_THREONINE-PROTEIN KINASE NEKL-3"/>
    <property type="match status" value="1"/>
</dbReference>
<dbReference type="GO" id="GO:0005524">
    <property type="term" value="F:ATP binding"/>
    <property type="evidence" value="ECO:0007669"/>
    <property type="project" value="UniProtKB-UniRule"/>
</dbReference>
<dbReference type="RefSeq" id="WP_136726140.1">
    <property type="nucleotide sequence ID" value="NZ_SUMC01000025.1"/>
</dbReference>
<dbReference type="Proteomes" id="UP000305778">
    <property type="component" value="Unassembled WGS sequence"/>
</dbReference>
<dbReference type="PROSITE" id="PS00108">
    <property type="entry name" value="PROTEIN_KINASE_ST"/>
    <property type="match status" value="1"/>
</dbReference>
<protein>
    <recommendedName>
        <fullName evidence="1">non-specific serine/threonine protein kinase</fullName>
        <ecNumber evidence="1">2.7.11.1</ecNumber>
    </recommendedName>
</protein>
<evidence type="ECO:0000256" key="5">
    <source>
        <dbReference type="ARBA" id="ARBA00022777"/>
    </source>
</evidence>
<dbReference type="EMBL" id="SUMC01000025">
    <property type="protein sequence ID" value="TKA09042.1"/>
    <property type="molecule type" value="Genomic_DNA"/>
</dbReference>
<gene>
    <name evidence="11" type="ORF">FCI23_24830</name>
</gene>
<dbReference type="PROSITE" id="PS00107">
    <property type="entry name" value="PROTEIN_KINASE_ATP"/>
    <property type="match status" value="1"/>
</dbReference>
<dbReference type="Gene3D" id="1.10.510.10">
    <property type="entry name" value="Transferase(Phosphotransferase) domain 1"/>
    <property type="match status" value="1"/>
</dbReference>
<evidence type="ECO:0000259" key="10">
    <source>
        <dbReference type="PROSITE" id="PS50011"/>
    </source>
</evidence>
<evidence type="ECO:0000256" key="8">
    <source>
        <dbReference type="SAM" id="MobiDB-lite"/>
    </source>
</evidence>
<keyword evidence="4 7" id="KW-0547">Nucleotide-binding</keyword>
<feature type="transmembrane region" description="Helical" evidence="9">
    <location>
        <begin position="319"/>
        <end position="341"/>
    </location>
</feature>
<feature type="domain" description="Protein kinase" evidence="10">
    <location>
        <begin position="10"/>
        <end position="275"/>
    </location>
</feature>
<reference evidence="11 12" key="1">
    <citation type="submission" date="2019-04" db="EMBL/GenBank/DDBJ databases">
        <title>Streptomyces oryziradicis sp. nov., a novel actinomycete isolated from rhizosphere soil of rice (Oryza sativa L.).</title>
        <authorList>
            <person name="Li C."/>
        </authorList>
    </citation>
    <scope>NUCLEOTIDE SEQUENCE [LARGE SCALE GENOMIC DNA]</scope>
    <source>
        <strain evidence="11 12">NEAU-C40</strain>
    </source>
</reference>
<keyword evidence="3" id="KW-0808">Transferase</keyword>
<dbReference type="InterPro" id="IPR011009">
    <property type="entry name" value="Kinase-like_dom_sf"/>
</dbReference>
<evidence type="ECO:0000256" key="2">
    <source>
        <dbReference type="ARBA" id="ARBA00022527"/>
    </source>
</evidence>
<dbReference type="CDD" id="cd14014">
    <property type="entry name" value="STKc_PknB_like"/>
    <property type="match status" value="1"/>
</dbReference>
<dbReference type="Pfam" id="PF00069">
    <property type="entry name" value="Pkinase"/>
    <property type="match status" value="1"/>
</dbReference>
<dbReference type="Gene3D" id="3.30.200.20">
    <property type="entry name" value="Phosphorylase Kinase, domain 1"/>
    <property type="match status" value="1"/>
</dbReference>
<evidence type="ECO:0000256" key="4">
    <source>
        <dbReference type="ARBA" id="ARBA00022741"/>
    </source>
</evidence>
<feature type="binding site" evidence="7">
    <location>
        <position position="39"/>
    </location>
    <ligand>
        <name>ATP</name>
        <dbReference type="ChEBI" id="CHEBI:30616"/>
    </ligand>
</feature>
<keyword evidence="6 7" id="KW-0067">ATP-binding</keyword>
<feature type="compositionally biased region" description="Low complexity" evidence="8">
    <location>
        <begin position="363"/>
        <end position="372"/>
    </location>
</feature>
<dbReference type="InterPro" id="IPR000719">
    <property type="entry name" value="Prot_kinase_dom"/>
</dbReference>
<evidence type="ECO:0000256" key="9">
    <source>
        <dbReference type="SAM" id="Phobius"/>
    </source>
</evidence>
<dbReference type="PROSITE" id="PS50011">
    <property type="entry name" value="PROTEIN_KINASE_DOM"/>
    <property type="match status" value="1"/>
</dbReference>
<proteinExistence type="predicted"/>
<dbReference type="SMART" id="SM00220">
    <property type="entry name" value="S_TKc"/>
    <property type="match status" value="1"/>
</dbReference>
<accession>A0A4U0SHL2</accession>
<dbReference type="OrthoDB" id="9762169at2"/>
<evidence type="ECO:0000256" key="3">
    <source>
        <dbReference type="ARBA" id="ARBA00022679"/>
    </source>
</evidence>